<keyword evidence="6 9" id="KW-0464">Manganese</keyword>
<accession>A0A4U0WLZ5</accession>
<proteinExistence type="predicted"/>
<evidence type="ECO:0000256" key="9">
    <source>
        <dbReference type="PIRSR" id="PIRSR601233-3"/>
    </source>
</evidence>
<name>A0A4U0WLZ5_9PEZI</name>
<dbReference type="Pfam" id="PF01139">
    <property type="entry name" value="RtcB"/>
    <property type="match status" value="2"/>
</dbReference>
<evidence type="ECO:0000256" key="4">
    <source>
        <dbReference type="ARBA" id="ARBA00022741"/>
    </source>
</evidence>
<dbReference type="GO" id="GO:0003972">
    <property type="term" value="F:RNA ligase (ATP) activity"/>
    <property type="evidence" value="ECO:0007669"/>
    <property type="project" value="TreeGrafter"/>
</dbReference>
<dbReference type="SUPFAM" id="SSF103365">
    <property type="entry name" value="Hypothetical protein PH1602"/>
    <property type="match status" value="2"/>
</dbReference>
<keyword evidence="4 8" id="KW-0547">Nucleotide-binding</keyword>
<dbReference type="OrthoDB" id="10249697at2759"/>
<dbReference type="EC" id="6.5.1.8" evidence="1"/>
<dbReference type="STRING" id="331657.A0A4U0WLZ5"/>
<evidence type="ECO:0000256" key="8">
    <source>
        <dbReference type="PIRSR" id="PIRSR601233-2"/>
    </source>
</evidence>
<dbReference type="AlphaFoldDB" id="A0A4U0WLZ5"/>
<dbReference type="InterPro" id="IPR036025">
    <property type="entry name" value="RtcB-like_sf"/>
</dbReference>
<organism evidence="10 11">
    <name type="scientific">Cryomyces minteri</name>
    <dbReference type="NCBI Taxonomy" id="331657"/>
    <lineage>
        <taxon>Eukaryota</taxon>
        <taxon>Fungi</taxon>
        <taxon>Dikarya</taxon>
        <taxon>Ascomycota</taxon>
        <taxon>Pezizomycotina</taxon>
        <taxon>Dothideomycetes</taxon>
        <taxon>Dothideomycetes incertae sedis</taxon>
        <taxon>Cryomyces</taxon>
    </lineage>
</organism>
<evidence type="ECO:0000313" key="10">
    <source>
        <dbReference type="EMBL" id="TKA63366.1"/>
    </source>
</evidence>
<dbReference type="GO" id="GO:0005525">
    <property type="term" value="F:GTP binding"/>
    <property type="evidence" value="ECO:0007669"/>
    <property type="project" value="UniProtKB-KW"/>
</dbReference>
<evidence type="ECO:0000256" key="3">
    <source>
        <dbReference type="ARBA" id="ARBA00022723"/>
    </source>
</evidence>
<evidence type="ECO:0000256" key="7">
    <source>
        <dbReference type="ARBA" id="ARBA00047746"/>
    </source>
</evidence>
<reference evidence="10 11" key="1">
    <citation type="submission" date="2017-03" db="EMBL/GenBank/DDBJ databases">
        <title>Genomes of endolithic fungi from Antarctica.</title>
        <authorList>
            <person name="Coleine C."/>
            <person name="Masonjones S."/>
            <person name="Stajich J.E."/>
        </authorList>
    </citation>
    <scope>NUCLEOTIDE SEQUENCE [LARGE SCALE GENOMIC DNA]</scope>
    <source>
        <strain evidence="10 11">CCFEE 5187</strain>
    </source>
</reference>
<evidence type="ECO:0000256" key="6">
    <source>
        <dbReference type="ARBA" id="ARBA00023211"/>
    </source>
</evidence>
<keyword evidence="2" id="KW-0436">Ligase</keyword>
<keyword evidence="5 8" id="KW-0342">GTP-binding</keyword>
<dbReference type="GO" id="GO:0046872">
    <property type="term" value="F:metal ion binding"/>
    <property type="evidence" value="ECO:0007669"/>
    <property type="project" value="UniProtKB-KW"/>
</dbReference>
<dbReference type="GO" id="GO:0170057">
    <property type="term" value="F:RNA ligase (GTP) activity"/>
    <property type="evidence" value="ECO:0007669"/>
    <property type="project" value="UniProtKB-EC"/>
</dbReference>
<evidence type="ECO:0000256" key="5">
    <source>
        <dbReference type="ARBA" id="ARBA00023134"/>
    </source>
</evidence>
<evidence type="ECO:0000313" key="11">
    <source>
        <dbReference type="Proteomes" id="UP000308768"/>
    </source>
</evidence>
<comment type="caution">
    <text evidence="10">The sequence shown here is derived from an EMBL/GenBank/DDBJ whole genome shotgun (WGS) entry which is preliminary data.</text>
</comment>
<sequence length="520" mass="54885">MPAHRITVALNTNQSLRCPLLLPSPSPSPSPESSSTTPVSISYHALVVKAAQTKLRLKRPARSCRVFVVGTGRELKEGDGGDEGWEAALGNDLVVCVSGGEEYVGLKREGEGRGDGGDGGTGMGQPNPNCTTSILAHTAFVDALSLTQLATTARTLPGLIHAVAQPDLHPGTKYPIGAVFVSKAWIHPPLIGGDIGCGMAWYQTSLSRNAVDGEKGERWDAALGTIGAGNHFAEVQVVEAAAVGAGEDGSAGLTEDDVVLLVHSGSQGYGGDVLRRYTADGTVSLHESDPKAVAYMDEHERACAWARANRELITLRFLACLEPGEEAWDLGRNGEDGGYVASQETVRAARARVRGRRVVEIWHNNVEHALWPPHPPPDHKTLRSTSSTEALAPTLEAAPPSSPDFTTSSAQYPIYIQRKGAAPTYSPQTSLPLSLLPLPGSRATPTLILRPTLSAATGWGASNALSLAHGAGRSMSRAKALSSLSQKYHKDPTTMLQPASISQSKKHIERVEGVEVQGGT</sequence>
<dbReference type="EMBL" id="NAJN01001414">
    <property type="protein sequence ID" value="TKA63366.1"/>
    <property type="molecule type" value="Genomic_DNA"/>
</dbReference>
<dbReference type="Proteomes" id="UP000308768">
    <property type="component" value="Unassembled WGS sequence"/>
</dbReference>
<feature type="binding site" evidence="8">
    <location>
        <begin position="230"/>
        <end position="234"/>
    </location>
    <ligand>
        <name>GMP</name>
        <dbReference type="ChEBI" id="CHEBI:58115"/>
    </ligand>
</feature>
<keyword evidence="11" id="KW-1185">Reference proteome</keyword>
<evidence type="ECO:0000256" key="2">
    <source>
        <dbReference type="ARBA" id="ARBA00022598"/>
    </source>
</evidence>
<dbReference type="PANTHER" id="PTHR11118:SF1">
    <property type="entry name" value="RNA-SPLICING LIGASE RTCB HOMOLOG"/>
    <property type="match status" value="1"/>
</dbReference>
<dbReference type="PANTHER" id="PTHR11118">
    <property type="entry name" value="RNA-SPLICING LIGASE RTCB HOMOLOG"/>
    <property type="match status" value="1"/>
</dbReference>
<feature type="binding site" evidence="9">
    <location>
        <position position="263"/>
    </location>
    <ligand>
        <name>Mn(2+)</name>
        <dbReference type="ChEBI" id="CHEBI:29035"/>
        <label>2</label>
    </ligand>
</feature>
<dbReference type="Gene3D" id="3.90.1860.10">
    <property type="entry name" value="tRNA-splicing ligase RtcB"/>
    <property type="match status" value="3"/>
</dbReference>
<keyword evidence="3 9" id="KW-0479">Metal-binding</keyword>
<protein>
    <recommendedName>
        <fullName evidence="1">3'-phosphate/5'-hydroxy nucleic acid ligase</fullName>
        <ecNumber evidence="1">6.5.1.8</ecNumber>
    </recommendedName>
</protein>
<comment type="catalytic activity">
    <reaction evidence="7">
        <text>a 3'-end 3'-phospho-ribonucleotide-RNA + a 5'-end dephospho-ribonucleoside-RNA + GTP = a ribonucleotidyl-ribonucleotide-RNA + GMP + diphosphate</text>
        <dbReference type="Rhea" id="RHEA:68076"/>
        <dbReference type="Rhea" id="RHEA-COMP:10463"/>
        <dbReference type="Rhea" id="RHEA-COMP:13936"/>
        <dbReference type="Rhea" id="RHEA-COMP:17355"/>
        <dbReference type="ChEBI" id="CHEBI:33019"/>
        <dbReference type="ChEBI" id="CHEBI:37565"/>
        <dbReference type="ChEBI" id="CHEBI:58115"/>
        <dbReference type="ChEBI" id="CHEBI:83062"/>
        <dbReference type="ChEBI" id="CHEBI:138284"/>
        <dbReference type="ChEBI" id="CHEBI:173118"/>
        <dbReference type="EC" id="6.5.1.8"/>
    </reaction>
</comment>
<dbReference type="InterPro" id="IPR001233">
    <property type="entry name" value="RtcB"/>
</dbReference>
<feature type="binding site" evidence="9">
    <location>
        <position position="231"/>
    </location>
    <ligand>
        <name>Mn(2+)</name>
        <dbReference type="ChEBI" id="CHEBI:29035"/>
        <label>1</label>
    </ligand>
</feature>
<dbReference type="GO" id="GO:0006396">
    <property type="term" value="P:RNA processing"/>
    <property type="evidence" value="ECO:0007669"/>
    <property type="project" value="InterPro"/>
</dbReference>
<gene>
    <name evidence="10" type="ORF">B0A49_09403</name>
</gene>
<comment type="cofactor">
    <cofactor evidence="9">
        <name>Mn(2+)</name>
        <dbReference type="ChEBI" id="CHEBI:29035"/>
    </cofactor>
    <text evidence="9">Binds 2 manganese ions per subunit.</text>
</comment>
<evidence type="ECO:0000256" key="1">
    <source>
        <dbReference type="ARBA" id="ARBA00012726"/>
    </source>
</evidence>